<dbReference type="Proteomes" id="UP001061991">
    <property type="component" value="Plasmid p_unnamed3"/>
</dbReference>
<accession>A0ACD4CW31</accession>
<organism evidence="1 2">
    <name type="scientific">Phyllobacterium zundukense</name>
    <dbReference type="NCBI Taxonomy" id="1867719"/>
    <lineage>
        <taxon>Bacteria</taxon>
        <taxon>Pseudomonadati</taxon>
        <taxon>Pseudomonadota</taxon>
        <taxon>Alphaproteobacteria</taxon>
        <taxon>Hyphomicrobiales</taxon>
        <taxon>Phyllobacteriaceae</taxon>
        <taxon>Phyllobacterium</taxon>
    </lineage>
</organism>
<evidence type="ECO:0000313" key="1">
    <source>
        <dbReference type="EMBL" id="UXN57764.1"/>
    </source>
</evidence>
<keyword evidence="2" id="KW-1185">Reference proteome</keyword>
<protein>
    <submittedName>
        <fullName evidence="1">Uncharacterized protein</fullName>
    </submittedName>
</protein>
<name>A0ACD4CW31_9HYPH</name>
<evidence type="ECO:0000313" key="2">
    <source>
        <dbReference type="Proteomes" id="UP001061991"/>
    </source>
</evidence>
<proteinExistence type="predicted"/>
<gene>
    <name evidence="1" type="ORF">N8E88_02865</name>
</gene>
<dbReference type="EMBL" id="CP104970">
    <property type="protein sequence ID" value="UXN57764.1"/>
    <property type="molecule type" value="Genomic_DNA"/>
</dbReference>
<reference evidence="1" key="1">
    <citation type="submission" date="2022-09" db="EMBL/GenBank/DDBJ databases">
        <title>Interaction between co-microsymbionts with complementary sets of symbiotic genes in legume-rhizobium systems.</title>
        <authorList>
            <person name="Safronova V."/>
            <person name="Sazanova A."/>
            <person name="Afonin A."/>
            <person name="Chirak E."/>
        </authorList>
    </citation>
    <scope>NUCLEOTIDE SEQUENCE</scope>
    <source>
        <strain evidence="1">A18/3m</strain>
    </source>
</reference>
<keyword evidence="1" id="KW-0614">Plasmid</keyword>
<sequence>MRRKPWCRLPRGVRSDDEAAGETHVTGIWEGADAAYRGPAVPVPSRFRGMVQRKVGHFEILLGLLKMMVDDVLAHRSTSEQWLAKAKWAIARGEAILSGADDVDQPSCPPGSSNESDGDRSSSFERRDDDV</sequence>
<geneLocation type="plasmid" evidence="1 2">
    <name>p_unnamed3</name>
</geneLocation>